<keyword evidence="3" id="KW-0597">Phosphoprotein</keyword>
<dbReference type="PANTHER" id="PTHR45436:SF5">
    <property type="entry name" value="SENSOR HISTIDINE KINASE TRCS"/>
    <property type="match status" value="1"/>
</dbReference>
<keyword evidence="11" id="KW-1185">Reference proteome</keyword>
<dbReference type="InterPro" id="IPR050428">
    <property type="entry name" value="TCS_sensor_his_kinase"/>
</dbReference>
<evidence type="ECO:0000313" key="11">
    <source>
        <dbReference type="Proteomes" id="UP000198748"/>
    </source>
</evidence>
<evidence type="ECO:0000256" key="3">
    <source>
        <dbReference type="ARBA" id="ARBA00022553"/>
    </source>
</evidence>
<sequence>MGRMRKLLDQSLRPLVIYAITVLVISIPVYFLIIDWIWENELDKHHYAIREKLEKRLSHLSLPGGAVDNMIAVLDKVQPGFSFNEAAAPRPDSLYTVIRFDSFMNDREQFRCLTTDIHVNNKLYRLLIETNMEEIDETILAIGAATVFFIALLLSGFIYLNRKTALRIWQPFYDTLASVHTFRLESGKSVPLPASDVTEFADLNASLDTLMQGSLASYRQQKEFTENASHELQTPLAIVKSRLDMLLQSQSLDAGQMRIIEQVYEAINRISRINKNLLLLARIEHAQFEEKERVAVHEMLSGIAAQFGDRFEDNALHYTENIGPFTTDANPVLTEILLTNLLVNAVRYTPAGGDVTVHLDDRVLTISNTGTAALQAENLFRRFAQAASEHAGSGLGLAIAREICARYGWQIAYDFSSGMHRFSVLF</sequence>
<evidence type="ECO:0000256" key="8">
    <source>
        <dbReference type="SAM" id="Phobius"/>
    </source>
</evidence>
<evidence type="ECO:0000256" key="5">
    <source>
        <dbReference type="ARBA" id="ARBA00022692"/>
    </source>
</evidence>
<dbReference type="GO" id="GO:0000155">
    <property type="term" value="F:phosphorelay sensor kinase activity"/>
    <property type="evidence" value="ECO:0007669"/>
    <property type="project" value="InterPro"/>
</dbReference>
<dbReference type="SUPFAM" id="SSF55874">
    <property type="entry name" value="ATPase domain of HSP90 chaperone/DNA topoisomerase II/histidine kinase"/>
    <property type="match status" value="1"/>
</dbReference>
<dbReference type="InterPro" id="IPR005467">
    <property type="entry name" value="His_kinase_dom"/>
</dbReference>
<evidence type="ECO:0000313" key="10">
    <source>
        <dbReference type="EMBL" id="SDE80728.1"/>
    </source>
</evidence>
<feature type="transmembrane region" description="Helical" evidence="8">
    <location>
        <begin position="12"/>
        <end position="33"/>
    </location>
</feature>
<dbReference type="Gene3D" id="3.30.565.10">
    <property type="entry name" value="Histidine kinase-like ATPase, C-terminal domain"/>
    <property type="match status" value="1"/>
</dbReference>
<keyword evidence="6 10" id="KW-0418">Kinase</keyword>
<name>A0A1G7FXS1_9BACT</name>
<dbReference type="AlphaFoldDB" id="A0A1G7FXS1"/>
<keyword evidence="5 8" id="KW-0812">Transmembrane</keyword>
<dbReference type="InterPro" id="IPR003594">
    <property type="entry name" value="HATPase_dom"/>
</dbReference>
<keyword evidence="8" id="KW-0472">Membrane</keyword>
<evidence type="ECO:0000256" key="6">
    <source>
        <dbReference type="ARBA" id="ARBA00022777"/>
    </source>
</evidence>
<dbReference type="InterPro" id="IPR036097">
    <property type="entry name" value="HisK_dim/P_sf"/>
</dbReference>
<dbReference type="PROSITE" id="PS50109">
    <property type="entry name" value="HIS_KIN"/>
    <property type="match status" value="1"/>
</dbReference>
<feature type="domain" description="Histidine kinase" evidence="9">
    <location>
        <begin position="227"/>
        <end position="426"/>
    </location>
</feature>
<evidence type="ECO:0000256" key="2">
    <source>
        <dbReference type="ARBA" id="ARBA00012438"/>
    </source>
</evidence>
<keyword evidence="7 8" id="KW-1133">Transmembrane helix</keyword>
<dbReference type="Gene3D" id="1.10.287.130">
    <property type="match status" value="1"/>
</dbReference>
<dbReference type="InterPro" id="IPR036890">
    <property type="entry name" value="HATPase_C_sf"/>
</dbReference>
<evidence type="ECO:0000259" key="9">
    <source>
        <dbReference type="PROSITE" id="PS50109"/>
    </source>
</evidence>
<dbReference type="SMART" id="SM00388">
    <property type="entry name" value="HisKA"/>
    <property type="match status" value="1"/>
</dbReference>
<dbReference type="SUPFAM" id="SSF47384">
    <property type="entry name" value="Homodimeric domain of signal transducing histidine kinase"/>
    <property type="match status" value="1"/>
</dbReference>
<dbReference type="EC" id="2.7.13.3" evidence="2"/>
<feature type="transmembrane region" description="Helical" evidence="8">
    <location>
        <begin position="139"/>
        <end position="160"/>
    </location>
</feature>
<dbReference type="SMART" id="SM00387">
    <property type="entry name" value="HATPase_c"/>
    <property type="match status" value="1"/>
</dbReference>
<dbReference type="InterPro" id="IPR003661">
    <property type="entry name" value="HisK_dim/P_dom"/>
</dbReference>
<evidence type="ECO:0000256" key="1">
    <source>
        <dbReference type="ARBA" id="ARBA00000085"/>
    </source>
</evidence>
<dbReference type="Pfam" id="PF02518">
    <property type="entry name" value="HATPase_c"/>
    <property type="match status" value="1"/>
</dbReference>
<evidence type="ECO:0000256" key="4">
    <source>
        <dbReference type="ARBA" id="ARBA00022679"/>
    </source>
</evidence>
<gene>
    <name evidence="10" type="ORF">SAMN04487996_10750</name>
</gene>
<dbReference type="EMBL" id="FNAN01000007">
    <property type="protein sequence ID" value="SDE80728.1"/>
    <property type="molecule type" value="Genomic_DNA"/>
</dbReference>
<accession>A0A1G7FXS1</accession>
<organism evidence="10 11">
    <name type="scientific">Dyadobacter soli</name>
    <dbReference type="NCBI Taxonomy" id="659014"/>
    <lineage>
        <taxon>Bacteria</taxon>
        <taxon>Pseudomonadati</taxon>
        <taxon>Bacteroidota</taxon>
        <taxon>Cytophagia</taxon>
        <taxon>Cytophagales</taxon>
        <taxon>Spirosomataceae</taxon>
        <taxon>Dyadobacter</taxon>
    </lineage>
</organism>
<dbReference type="STRING" id="659014.SAMN04487996_10750"/>
<proteinExistence type="predicted"/>
<comment type="catalytic activity">
    <reaction evidence="1">
        <text>ATP + protein L-histidine = ADP + protein N-phospho-L-histidine.</text>
        <dbReference type="EC" id="2.7.13.3"/>
    </reaction>
</comment>
<keyword evidence="4" id="KW-0808">Transferase</keyword>
<protein>
    <recommendedName>
        <fullName evidence="2">histidine kinase</fullName>
        <ecNumber evidence="2">2.7.13.3</ecNumber>
    </recommendedName>
</protein>
<evidence type="ECO:0000256" key="7">
    <source>
        <dbReference type="ARBA" id="ARBA00022989"/>
    </source>
</evidence>
<dbReference type="OrthoDB" id="1522504at2"/>
<reference evidence="11" key="1">
    <citation type="submission" date="2016-10" db="EMBL/GenBank/DDBJ databases">
        <authorList>
            <person name="Varghese N."/>
            <person name="Submissions S."/>
        </authorList>
    </citation>
    <scope>NUCLEOTIDE SEQUENCE [LARGE SCALE GENOMIC DNA]</scope>
    <source>
        <strain evidence="11">DSM 25329</strain>
    </source>
</reference>
<dbReference type="RefSeq" id="WP_090149972.1">
    <property type="nucleotide sequence ID" value="NZ_FNAN01000007.1"/>
</dbReference>
<dbReference type="Proteomes" id="UP000198748">
    <property type="component" value="Unassembled WGS sequence"/>
</dbReference>
<dbReference type="CDD" id="cd00082">
    <property type="entry name" value="HisKA"/>
    <property type="match status" value="1"/>
</dbReference>
<dbReference type="Pfam" id="PF00512">
    <property type="entry name" value="HisKA"/>
    <property type="match status" value="1"/>
</dbReference>
<dbReference type="GO" id="GO:0005886">
    <property type="term" value="C:plasma membrane"/>
    <property type="evidence" value="ECO:0007669"/>
    <property type="project" value="TreeGrafter"/>
</dbReference>
<dbReference type="PANTHER" id="PTHR45436">
    <property type="entry name" value="SENSOR HISTIDINE KINASE YKOH"/>
    <property type="match status" value="1"/>
</dbReference>